<sequence length="334" mass="38121">MTNVGISVKNYSIAFGNTQILNDVSLSVKQGEIVTILGPSGCGKSTILRSIASLEENYTGEIFINEHCLIANGKRECHKDIGYIFQDYALFPHLNVRQNIEFALYKLNKIERQRRVDKLLKQFDLVDHRHKQIHELSGGQQQRVSIARVLAYEPKVILLDEPFANLDTLLRNKTKVWLKKLIKELGLSAILVTHDQKEALSMSDKIAIINNKRVEQFGTPKKLFEEPNSFYVANFLNKINKLPERLIEKIGCSVPKDYVGIVPIDKIKVVADKSKIKATILDVSYCGDFYELDVILDDYENTEIIVKTFCIDCLEESSICYLDIDIKDIKLVRK</sequence>
<dbReference type="InterPro" id="IPR027417">
    <property type="entry name" value="P-loop_NTPase"/>
</dbReference>
<dbReference type="AlphaFoldDB" id="A0A5R8Y0R0"/>
<dbReference type="GO" id="GO:0015408">
    <property type="term" value="F:ABC-type ferric iron transporter activity"/>
    <property type="evidence" value="ECO:0007669"/>
    <property type="project" value="InterPro"/>
</dbReference>
<evidence type="ECO:0000313" key="11">
    <source>
        <dbReference type="Proteomes" id="UP000308901"/>
    </source>
</evidence>
<dbReference type="Proteomes" id="UP000308901">
    <property type="component" value="Unassembled WGS sequence"/>
</dbReference>
<dbReference type="Pfam" id="PF00005">
    <property type="entry name" value="ABC_tran"/>
    <property type="match status" value="1"/>
</dbReference>
<proteinExistence type="predicted"/>
<dbReference type="SMART" id="SM00382">
    <property type="entry name" value="AAA"/>
    <property type="match status" value="1"/>
</dbReference>
<dbReference type="PROSITE" id="PS50893">
    <property type="entry name" value="ABC_TRANSPORTER_2"/>
    <property type="match status" value="1"/>
</dbReference>
<feature type="domain" description="ABC transporter" evidence="9">
    <location>
        <begin position="6"/>
        <end position="236"/>
    </location>
</feature>
<keyword evidence="2" id="KW-1003">Cell membrane</keyword>
<dbReference type="InterPro" id="IPR017871">
    <property type="entry name" value="ABC_transporter-like_CS"/>
</dbReference>
<evidence type="ECO:0000256" key="6">
    <source>
        <dbReference type="ARBA" id="ARBA00023004"/>
    </source>
</evidence>
<dbReference type="CDD" id="cd03259">
    <property type="entry name" value="ABC_Carb_Solutes_like"/>
    <property type="match status" value="1"/>
</dbReference>
<keyword evidence="5 10" id="KW-0067">ATP-binding</keyword>
<dbReference type="PROSITE" id="PS00211">
    <property type="entry name" value="ABC_TRANSPORTER_1"/>
    <property type="match status" value="1"/>
</dbReference>
<evidence type="ECO:0000256" key="8">
    <source>
        <dbReference type="ARBA" id="ARBA00023136"/>
    </source>
</evidence>
<keyword evidence="6" id="KW-0408">Iron</keyword>
<evidence type="ECO:0000256" key="1">
    <source>
        <dbReference type="ARBA" id="ARBA00022448"/>
    </source>
</evidence>
<dbReference type="PANTHER" id="PTHR42781:SF4">
    <property type="entry name" value="SPERMIDINE_PUTRESCINE IMPORT ATP-BINDING PROTEIN POTA"/>
    <property type="match status" value="1"/>
</dbReference>
<keyword evidence="1" id="KW-0813">Transport</keyword>
<dbReference type="InterPro" id="IPR003439">
    <property type="entry name" value="ABC_transporter-like_ATP-bd"/>
</dbReference>
<evidence type="ECO:0000256" key="2">
    <source>
        <dbReference type="ARBA" id="ARBA00022475"/>
    </source>
</evidence>
<keyword evidence="4" id="KW-0547">Nucleotide-binding</keyword>
<evidence type="ECO:0000259" key="9">
    <source>
        <dbReference type="PROSITE" id="PS50893"/>
    </source>
</evidence>
<dbReference type="GO" id="GO:0005524">
    <property type="term" value="F:ATP binding"/>
    <property type="evidence" value="ECO:0007669"/>
    <property type="project" value="UniProtKB-KW"/>
</dbReference>
<accession>A0A5R8Y0R0</accession>
<name>A0A5R8Y0R0_9BACT</name>
<dbReference type="Gene3D" id="3.40.50.300">
    <property type="entry name" value="P-loop containing nucleotide triphosphate hydrolases"/>
    <property type="match status" value="1"/>
</dbReference>
<protein>
    <submittedName>
        <fullName evidence="10">ABC transporter ATP-binding protein</fullName>
    </submittedName>
</protein>
<keyword evidence="11" id="KW-1185">Reference proteome</keyword>
<reference evidence="10 11" key="1">
    <citation type="submission" date="2019-05" db="EMBL/GenBank/DDBJ databases">
        <title>Arcobacter sp. nov., isolated from sea sediment.</title>
        <authorList>
            <person name="Kim W."/>
        </authorList>
    </citation>
    <scope>NUCLEOTIDE SEQUENCE [LARGE SCALE GENOMIC DNA]</scope>
    <source>
        <strain evidence="10 11">CAU 1517</strain>
    </source>
</reference>
<dbReference type="InterPro" id="IPR003593">
    <property type="entry name" value="AAA+_ATPase"/>
</dbReference>
<evidence type="ECO:0000256" key="3">
    <source>
        <dbReference type="ARBA" id="ARBA00022496"/>
    </source>
</evidence>
<evidence type="ECO:0000256" key="5">
    <source>
        <dbReference type="ARBA" id="ARBA00022840"/>
    </source>
</evidence>
<dbReference type="GO" id="GO:0016887">
    <property type="term" value="F:ATP hydrolysis activity"/>
    <property type="evidence" value="ECO:0007669"/>
    <property type="project" value="InterPro"/>
</dbReference>
<keyword evidence="7" id="KW-0406">Ion transport</keyword>
<dbReference type="PANTHER" id="PTHR42781">
    <property type="entry name" value="SPERMIDINE/PUTRESCINE IMPORT ATP-BINDING PROTEIN POTA"/>
    <property type="match status" value="1"/>
</dbReference>
<dbReference type="RefSeq" id="WP_138152360.1">
    <property type="nucleotide sequence ID" value="NZ_VANU01000003.1"/>
</dbReference>
<dbReference type="FunFam" id="3.40.50.300:FF:000425">
    <property type="entry name" value="Probable ABC transporter, ATP-binding subunit"/>
    <property type="match status" value="1"/>
</dbReference>
<comment type="caution">
    <text evidence="10">The sequence shown here is derived from an EMBL/GenBank/DDBJ whole genome shotgun (WGS) entry which is preliminary data.</text>
</comment>
<gene>
    <name evidence="10" type="ORF">FDK22_07790</name>
</gene>
<evidence type="ECO:0000256" key="4">
    <source>
        <dbReference type="ARBA" id="ARBA00022741"/>
    </source>
</evidence>
<dbReference type="EMBL" id="VANU01000003">
    <property type="protein sequence ID" value="TLP38366.1"/>
    <property type="molecule type" value="Genomic_DNA"/>
</dbReference>
<dbReference type="GO" id="GO:0016020">
    <property type="term" value="C:membrane"/>
    <property type="evidence" value="ECO:0007669"/>
    <property type="project" value="InterPro"/>
</dbReference>
<organism evidence="10 11">
    <name type="scientific">Arcobacter arenosus</name>
    <dbReference type="NCBI Taxonomy" id="2576037"/>
    <lineage>
        <taxon>Bacteria</taxon>
        <taxon>Pseudomonadati</taxon>
        <taxon>Campylobacterota</taxon>
        <taxon>Epsilonproteobacteria</taxon>
        <taxon>Campylobacterales</taxon>
        <taxon>Arcobacteraceae</taxon>
        <taxon>Arcobacter</taxon>
    </lineage>
</organism>
<dbReference type="GO" id="GO:0015697">
    <property type="term" value="P:quaternary ammonium group transport"/>
    <property type="evidence" value="ECO:0007669"/>
    <property type="project" value="UniProtKB-ARBA"/>
</dbReference>
<dbReference type="InterPro" id="IPR015853">
    <property type="entry name" value="ABC_transpr_FbpC"/>
</dbReference>
<evidence type="ECO:0000256" key="7">
    <source>
        <dbReference type="ARBA" id="ARBA00023065"/>
    </source>
</evidence>
<dbReference type="InterPro" id="IPR050093">
    <property type="entry name" value="ABC_SmlMolc_Importer"/>
</dbReference>
<dbReference type="SUPFAM" id="SSF52540">
    <property type="entry name" value="P-loop containing nucleoside triphosphate hydrolases"/>
    <property type="match status" value="1"/>
</dbReference>
<dbReference type="OrthoDB" id="9809450at2"/>
<keyword evidence="3" id="KW-0410">Iron transport</keyword>
<evidence type="ECO:0000313" key="10">
    <source>
        <dbReference type="EMBL" id="TLP38366.1"/>
    </source>
</evidence>
<keyword evidence="8" id="KW-0472">Membrane</keyword>